<proteinExistence type="predicted"/>
<evidence type="ECO:0000256" key="2">
    <source>
        <dbReference type="SAM" id="SignalP"/>
    </source>
</evidence>
<dbReference type="VEuPathDB" id="MicrosporidiaDB:G9O61_00g007980"/>
<feature type="transmembrane region" description="Helical" evidence="1">
    <location>
        <begin position="156"/>
        <end position="177"/>
    </location>
</feature>
<protein>
    <submittedName>
        <fullName evidence="3">Vesicle transport v-snare protein</fullName>
    </submittedName>
</protein>
<evidence type="ECO:0000313" key="3">
    <source>
        <dbReference type="EMBL" id="KKO74345.1"/>
    </source>
</evidence>
<evidence type="ECO:0000313" key="4">
    <source>
        <dbReference type="Proteomes" id="UP000034350"/>
    </source>
</evidence>
<dbReference type="EMBL" id="JPQZ01000081">
    <property type="protein sequence ID" value="KKO74345.1"/>
    <property type="molecule type" value="Genomic_DNA"/>
</dbReference>
<organism evidence="3 4">
    <name type="scientific">Vairimorpha ceranae</name>
    <dbReference type="NCBI Taxonomy" id="40302"/>
    <lineage>
        <taxon>Eukaryota</taxon>
        <taxon>Fungi</taxon>
        <taxon>Fungi incertae sedis</taxon>
        <taxon>Microsporidia</taxon>
        <taxon>Nosematidae</taxon>
        <taxon>Vairimorpha</taxon>
    </lineage>
</organism>
<dbReference type="GeneID" id="36321459"/>
<dbReference type="VEuPathDB" id="MicrosporidiaDB:AAJ76_8100014698"/>
<feature type="chain" id="PRO_5002529576" evidence="2">
    <location>
        <begin position="20"/>
        <end position="190"/>
    </location>
</feature>
<dbReference type="VEuPathDB" id="MicrosporidiaDB:NCER_101900"/>
<name>A0A0F9WBX9_9MICR</name>
<keyword evidence="1" id="KW-0472">Membrane</keyword>
<evidence type="ECO:0000256" key="1">
    <source>
        <dbReference type="SAM" id="Phobius"/>
    </source>
</evidence>
<keyword evidence="1" id="KW-0812">Transmembrane</keyword>
<dbReference type="RefSeq" id="XP_024330087.1">
    <property type="nucleotide sequence ID" value="XM_024476505.1"/>
</dbReference>
<dbReference type="OMA" id="NIEHTEV"/>
<gene>
    <name evidence="3" type="ORF">AAJ76_8100014698</name>
</gene>
<feature type="signal peptide" evidence="2">
    <location>
        <begin position="1"/>
        <end position="19"/>
    </location>
</feature>
<keyword evidence="2" id="KW-0732">Signal</keyword>
<dbReference type="Proteomes" id="UP000034350">
    <property type="component" value="Unassembled WGS sequence"/>
</dbReference>
<dbReference type="OrthoDB" id="2187995at2759"/>
<sequence length="190" mass="21753">MFLLFLLAVYSTLLVKIKPEKPVLIDYPLTEDISDITLSISNLNPKAEVNFKILRNIEHTEVDTKTLIPLEKGWNENYTEQGVYTLVLLNTSNEECLISVHLSTNKVLGHEDNDVKALKKLFSDIEGRLGKLFDFYLRLKSIQEKNIQEAGRIVKGLYVLLVIPCIYILVGFAKMNAIKMMFAPKKRIRP</sequence>
<reference evidence="3 4" key="1">
    <citation type="journal article" date="2015" name="Environ. Microbiol.">
        <title>Genome analyses suggest the presence of polyploidy and recent human-driven expansions in eight global populations of the honeybee pathogen Nosema ceranae.</title>
        <authorList>
            <person name="Pelin A."/>
            <person name="Selman M."/>
            <person name="Aris-Brosou S."/>
            <person name="Farinelli L."/>
            <person name="Corradi N."/>
        </authorList>
    </citation>
    <scope>NUCLEOTIDE SEQUENCE [LARGE SCALE GENOMIC DNA]</scope>
    <source>
        <strain evidence="3 4">PA08 1199</strain>
    </source>
</reference>
<accession>A0A0F9WBX9</accession>
<dbReference type="AlphaFoldDB" id="A0A0F9WBX9"/>
<comment type="caution">
    <text evidence="3">The sequence shown here is derived from an EMBL/GenBank/DDBJ whole genome shotgun (WGS) entry which is preliminary data.</text>
</comment>
<keyword evidence="4" id="KW-1185">Reference proteome</keyword>
<keyword evidence="1" id="KW-1133">Transmembrane helix</keyword>